<dbReference type="Proteomes" id="UP000291000">
    <property type="component" value="Chromosome 11"/>
</dbReference>
<evidence type="ECO:0000313" key="3">
    <source>
        <dbReference type="Ensembl" id="ENSCHIP00000002520.1"/>
    </source>
</evidence>
<dbReference type="OMA" id="ISHTDAR"/>
<dbReference type="InterPro" id="IPR013783">
    <property type="entry name" value="Ig-like_fold"/>
</dbReference>
<dbReference type="SMART" id="SM00406">
    <property type="entry name" value="IGv"/>
    <property type="match status" value="1"/>
</dbReference>
<dbReference type="EMBL" id="LWLT01000009">
    <property type="status" value="NOT_ANNOTATED_CDS"/>
    <property type="molecule type" value="Genomic_DNA"/>
</dbReference>
<protein>
    <recommendedName>
        <fullName evidence="2">Immunoglobulin V-set domain-containing protein</fullName>
    </recommendedName>
</protein>
<evidence type="ECO:0000259" key="2">
    <source>
        <dbReference type="SMART" id="SM00406"/>
    </source>
</evidence>
<name>A0A452DS42_CAPHI</name>
<feature type="chain" id="PRO_5019295224" description="Immunoglobulin V-set domain-containing protein" evidence="1">
    <location>
        <begin position="21"/>
        <end position="107"/>
    </location>
</feature>
<feature type="domain" description="Immunoglobulin V-set" evidence="2">
    <location>
        <begin position="38"/>
        <end position="103"/>
    </location>
</feature>
<feature type="signal peptide" evidence="1">
    <location>
        <begin position="1"/>
        <end position="20"/>
    </location>
</feature>
<dbReference type="STRING" id="9925.ENSCHIP00000002520"/>
<dbReference type="Ensembl" id="ENSCHIT00000007958.1">
    <property type="protein sequence ID" value="ENSCHIP00000002520.1"/>
    <property type="gene ID" value="ENSCHIG00000005902.1"/>
</dbReference>
<evidence type="ECO:0000256" key="1">
    <source>
        <dbReference type="SAM" id="SignalP"/>
    </source>
</evidence>
<dbReference type="PANTHER" id="PTHR23267">
    <property type="entry name" value="IMMUNOGLOBULIN LIGHT CHAIN"/>
    <property type="match status" value="1"/>
</dbReference>
<dbReference type="Gene3D" id="2.60.40.10">
    <property type="entry name" value="Immunoglobulins"/>
    <property type="match status" value="1"/>
</dbReference>
<dbReference type="InterPro" id="IPR050150">
    <property type="entry name" value="IgV_Light_Chain"/>
</dbReference>
<keyword evidence="4" id="KW-1185">Reference proteome</keyword>
<reference evidence="3" key="3">
    <citation type="submission" date="2025-09" db="UniProtKB">
        <authorList>
            <consortium name="Ensembl"/>
        </authorList>
    </citation>
    <scope>IDENTIFICATION</scope>
</reference>
<dbReference type="GeneTree" id="ENSGT00940000154413"/>
<proteinExistence type="predicted"/>
<reference evidence="3" key="2">
    <citation type="submission" date="2025-08" db="UniProtKB">
        <authorList>
            <consortium name="Ensembl"/>
        </authorList>
    </citation>
    <scope>IDENTIFICATION</scope>
</reference>
<dbReference type="InterPro" id="IPR036179">
    <property type="entry name" value="Ig-like_dom_sf"/>
</dbReference>
<keyword evidence="1" id="KW-0732">Signal</keyword>
<dbReference type="SUPFAM" id="SSF48726">
    <property type="entry name" value="Immunoglobulin"/>
    <property type="match status" value="1"/>
</dbReference>
<organism evidence="3 4">
    <name type="scientific">Capra hircus</name>
    <name type="common">Goat</name>
    <dbReference type="NCBI Taxonomy" id="9925"/>
    <lineage>
        <taxon>Eukaryota</taxon>
        <taxon>Metazoa</taxon>
        <taxon>Chordata</taxon>
        <taxon>Craniata</taxon>
        <taxon>Vertebrata</taxon>
        <taxon>Euteleostomi</taxon>
        <taxon>Mammalia</taxon>
        <taxon>Eutheria</taxon>
        <taxon>Laurasiatheria</taxon>
        <taxon>Artiodactyla</taxon>
        <taxon>Ruminantia</taxon>
        <taxon>Pecora</taxon>
        <taxon>Bovidae</taxon>
        <taxon>Caprinae</taxon>
        <taxon>Capra</taxon>
    </lineage>
</organism>
<reference evidence="3 4" key="1">
    <citation type="submission" date="2016-04" db="EMBL/GenBank/DDBJ databases">
        <title>Polished mammalian reference genomes with single-molecule sequencing and chromosome conformation capture applied to the Capra hircus genome.</title>
        <authorList>
            <person name="Bickhart D.M."/>
            <person name="Koren S."/>
            <person name="Rosen B."/>
            <person name="Hastie A."/>
            <person name="Liachko I."/>
            <person name="Sullivan S.T."/>
            <person name="Burton J."/>
            <person name="Sayre B.L."/>
            <person name="Huson H.J."/>
            <person name="Lee J."/>
            <person name="Lam E."/>
            <person name="Kelley C.M."/>
            <person name="Hutchison J.L."/>
            <person name="Zhou Y."/>
            <person name="Sun J."/>
            <person name="Crisa A."/>
            <person name="Schwartz J.C."/>
            <person name="Hammond J.A."/>
            <person name="Schroeder S.G."/>
            <person name="Liu G.E."/>
            <person name="Dunham M."/>
            <person name="Shendure J."/>
            <person name="Sonstegard T.S."/>
            <person name="Phillippy A.M."/>
            <person name="Van Tassell C.P."/>
            <person name="Smith T.P."/>
        </authorList>
    </citation>
    <scope>NUCLEOTIDE SEQUENCE [LARGE SCALE GENOMIC DNA]</scope>
</reference>
<sequence length="107" mass="11771">MEAPAQLLFLLLLWLSDAMGELMSKQSPASLSLTPAEIATLTCRASQSISSYLDWYQQKPGQAPRLFIYAASSRASGIPARFRTDFTLPISSLEPEDKSVCRSRSNS</sequence>
<dbReference type="InterPro" id="IPR013106">
    <property type="entry name" value="Ig_V-set"/>
</dbReference>
<accession>A0A452DS42</accession>
<dbReference type="Pfam" id="PF07686">
    <property type="entry name" value="V-set"/>
    <property type="match status" value="1"/>
</dbReference>
<evidence type="ECO:0000313" key="4">
    <source>
        <dbReference type="Proteomes" id="UP000291000"/>
    </source>
</evidence>
<dbReference type="Bgee" id="ENSCHIG00000005902">
    <property type="expression patterns" value="Expressed in uterus and 5 other cell types or tissues"/>
</dbReference>
<dbReference type="AlphaFoldDB" id="A0A452DS42"/>